<name>A0ABP7TJ18_9FLAO</name>
<feature type="transmembrane region" description="Helical" evidence="1">
    <location>
        <begin position="231"/>
        <end position="254"/>
    </location>
</feature>
<organism evidence="2 3">
    <name type="scientific">Flavobacterium cheonhonense</name>
    <dbReference type="NCBI Taxonomy" id="706185"/>
    <lineage>
        <taxon>Bacteria</taxon>
        <taxon>Pseudomonadati</taxon>
        <taxon>Bacteroidota</taxon>
        <taxon>Flavobacteriia</taxon>
        <taxon>Flavobacteriales</taxon>
        <taxon>Flavobacteriaceae</taxon>
        <taxon>Flavobacterium</taxon>
    </lineage>
</organism>
<keyword evidence="3" id="KW-1185">Reference proteome</keyword>
<dbReference type="Proteomes" id="UP001500968">
    <property type="component" value="Unassembled WGS sequence"/>
</dbReference>
<evidence type="ECO:0000256" key="1">
    <source>
        <dbReference type="SAM" id="Phobius"/>
    </source>
</evidence>
<protein>
    <submittedName>
        <fullName evidence="2">Uncharacterized protein</fullName>
    </submittedName>
</protein>
<evidence type="ECO:0000313" key="2">
    <source>
        <dbReference type="EMBL" id="GAA4027048.1"/>
    </source>
</evidence>
<dbReference type="EMBL" id="BAABCR010000012">
    <property type="protein sequence ID" value="GAA4027048.1"/>
    <property type="molecule type" value="Genomic_DNA"/>
</dbReference>
<gene>
    <name evidence="2" type="ORF">GCM10022386_08050</name>
</gene>
<sequence>MISVLEKILPVNRIQLLNIFKDGNDTVYTLMILLKRKNELQLVSRDCIYAIEDLHSKLSLKYPLLLLIDGKGVVSKRIDFSSQSDLEWYKNLDYSSIHCSSFKNETFEFISFCRKETVAEIYESFIVKGYTVLDVYVGPITGHLLREELQTDSFVSNQSLLNYQNGQLTEVSKSLDNSGLQTVGSLKLNSYEIALYGLGILFFVNDMTFSTTVLSNQPKEDLLFQKAFEKFGVFTLGFFFLSLLVSYISIQYLITANAQLSLENSYSSKSFDQIQLLEKERSDKMKILTETGFSSRQLMSFFCHEICNDIPKDLRLNFLEVSPLLTDVKNNKKIELGFRTILLRGQALDKIQFNDWVALFREKHWVELLEIISIKKDKKGTTFFEVKITIKDV</sequence>
<evidence type="ECO:0000313" key="3">
    <source>
        <dbReference type="Proteomes" id="UP001500968"/>
    </source>
</evidence>
<keyword evidence="1" id="KW-0472">Membrane</keyword>
<comment type="caution">
    <text evidence="2">The sequence shown here is derived from an EMBL/GenBank/DDBJ whole genome shotgun (WGS) entry which is preliminary data.</text>
</comment>
<proteinExistence type="predicted"/>
<accession>A0ABP7TJ18</accession>
<keyword evidence="1" id="KW-0812">Transmembrane</keyword>
<dbReference type="RefSeq" id="WP_324692221.1">
    <property type="nucleotide sequence ID" value="NZ_BAABCR010000012.1"/>
</dbReference>
<reference evidence="3" key="1">
    <citation type="journal article" date="2019" name="Int. J. Syst. Evol. Microbiol.">
        <title>The Global Catalogue of Microorganisms (GCM) 10K type strain sequencing project: providing services to taxonomists for standard genome sequencing and annotation.</title>
        <authorList>
            <consortium name="The Broad Institute Genomics Platform"/>
            <consortium name="The Broad Institute Genome Sequencing Center for Infectious Disease"/>
            <person name="Wu L."/>
            <person name="Ma J."/>
        </authorList>
    </citation>
    <scope>NUCLEOTIDE SEQUENCE [LARGE SCALE GENOMIC DNA]</scope>
    <source>
        <strain evidence="3">JCM 17064</strain>
    </source>
</reference>
<keyword evidence="1" id="KW-1133">Transmembrane helix</keyword>